<protein>
    <submittedName>
        <fullName evidence="8">Ring hydroxylating alpha subunit, catalytic domain protein</fullName>
    </submittedName>
</protein>
<dbReference type="Pfam" id="PF00355">
    <property type="entry name" value="Rieske"/>
    <property type="match status" value="1"/>
</dbReference>
<dbReference type="EMBL" id="AHNR02000010">
    <property type="protein sequence ID" value="EKR56900.1"/>
    <property type="molecule type" value="Genomic_DNA"/>
</dbReference>
<keyword evidence="4" id="KW-0560">Oxidoreductase</keyword>
<dbReference type="GO" id="GO:0051537">
    <property type="term" value="F:2 iron, 2 sulfur cluster binding"/>
    <property type="evidence" value="ECO:0007669"/>
    <property type="project" value="UniProtKB-KW"/>
</dbReference>
<name>A0A0E2D9Y8_LEPIR</name>
<dbReference type="PROSITE" id="PS51296">
    <property type="entry name" value="RIESKE"/>
    <property type="match status" value="1"/>
</dbReference>
<dbReference type="InterPro" id="IPR001663">
    <property type="entry name" value="Rng_hydr_dOase-A"/>
</dbReference>
<dbReference type="PANTHER" id="PTHR43756">
    <property type="entry name" value="CHOLINE MONOOXYGENASE, CHLOROPLASTIC"/>
    <property type="match status" value="1"/>
</dbReference>
<feature type="domain" description="Rieske" evidence="7">
    <location>
        <begin position="72"/>
        <end position="174"/>
    </location>
</feature>
<comment type="cofactor">
    <cofactor evidence="1">
        <name>Fe cation</name>
        <dbReference type="ChEBI" id="CHEBI:24875"/>
    </cofactor>
</comment>
<dbReference type="Gene3D" id="3.90.380.10">
    <property type="entry name" value="Naphthalene 1,2-dioxygenase Alpha Subunit, Chain A, domain 1"/>
    <property type="match status" value="2"/>
</dbReference>
<dbReference type="SUPFAM" id="SSF55961">
    <property type="entry name" value="Bet v1-like"/>
    <property type="match status" value="1"/>
</dbReference>
<dbReference type="PRINTS" id="PR00090">
    <property type="entry name" value="RNGDIOXGNASE"/>
</dbReference>
<dbReference type="PANTHER" id="PTHR43756:SF5">
    <property type="entry name" value="CHOLINE MONOOXYGENASE, CHLOROPLASTIC"/>
    <property type="match status" value="1"/>
</dbReference>
<evidence type="ECO:0000256" key="6">
    <source>
        <dbReference type="ARBA" id="ARBA00023014"/>
    </source>
</evidence>
<keyword evidence="5" id="KW-0408">Iron</keyword>
<dbReference type="Proteomes" id="UP000001340">
    <property type="component" value="Unassembled WGS sequence"/>
</dbReference>
<keyword evidence="6" id="KW-0411">Iron-sulfur</keyword>
<evidence type="ECO:0000313" key="9">
    <source>
        <dbReference type="Proteomes" id="UP000001340"/>
    </source>
</evidence>
<reference evidence="8 9" key="1">
    <citation type="submission" date="2012-10" db="EMBL/GenBank/DDBJ databases">
        <authorList>
            <person name="Harkins D.M."/>
            <person name="Durkin A.S."/>
            <person name="Brinkac L.M."/>
            <person name="Haft D.H."/>
            <person name="Selengut J.D."/>
            <person name="Sanka R."/>
            <person name="DePew J."/>
            <person name="Purushe J."/>
            <person name="Chanthongthip A."/>
            <person name="Lattana O."/>
            <person name="Phetsouvanh R."/>
            <person name="Newton P.N."/>
            <person name="Vinetz J.M."/>
            <person name="Sutton G.G."/>
            <person name="Nierman W.C."/>
            <person name="Fouts D.E."/>
        </authorList>
    </citation>
    <scope>NUCLEOTIDE SEQUENCE [LARGE SCALE GENOMIC DNA]</scope>
    <source>
        <strain evidence="8 9">UI 12758</strain>
    </source>
</reference>
<evidence type="ECO:0000256" key="3">
    <source>
        <dbReference type="ARBA" id="ARBA00022723"/>
    </source>
</evidence>
<dbReference type="CDD" id="cd08887">
    <property type="entry name" value="RHO_alpha_C_3"/>
    <property type="match status" value="1"/>
</dbReference>
<dbReference type="SUPFAM" id="SSF50022">
    <property type="entry name" value="ISP domain"/>
    <property type="match status" value="1"/>
</dbReference>
<organism evidence="8 9">
    <name type="scientific">Leptospira interrogans str. UI 12758</name>
    <dbReference type="NCBI Taxonomy" id="1049938"/>
    <lineage>
        <taxon>Bacteria</taxon>
        <taxon>Pseudomonadati</taxon>
        <taxon>Spirochaetota</taxon>
        <taxon>Spirochaetia</taxon>
        <taxon>Leptospirales</taxon>
        <taxon>Leptospiraceae</taxon>
        <taxon>Leptospira</taxon>
    </lineage>
</organism>
<dbReference type="InterPro" id="IPR015879">
    <property type="entry name" value="Ring_hydroxy_dOase_asu_C_dom"/>
</dbReference>
<sequence length="377" mass="43832">MSKISTKKIQRPKDLPFSNTILDRLRKQCEIGLPEISEMEFLQTSSQTKFLTNRYQCSTLFQQELDLLKKRPYLVSFSDQVPNPGDFISGKFLDREWLVLRNENKNLRLYRNSCLHRGTRLVSRGKTGSAKKIVCPYHSWTYDLNGDLLTKGCETIQEKLYSFPVLEKAGLIFSGFTENVLDSLSSLWEEWKVYELDSYIPFAIQSEEGAYNWKIGVEIFLESYHISTVHKNSVASVVEKNVSIMDPIGEHARILIPNRSYKNTSRPTRKDLIITYFLFPSTILILFRDHFGIIQFQPISPDRTFCLRAILIPEKPKSSRTMRFWEENREFFFRTTSEDLGLAPEIQTGVLQNEWIQPSSLEPGIFHFHNSLTNAFI</sequence>
<dbReference type="CDD" id="cd03469">
    <property type="entry name" value="Rieske_RO_Alpha_N"/>
    <property type="match status" value="1"/>
</dbReference>
<gene>
    <name evidence="8" type="ORF">LEP1GSC105_4202</name>
</gene>
<dbReference type="InterPro" id="IPR036922">
    <property type="entry name" value="Rieske_2Fe-2S_sf"/>
</dbReference>
<dbReference type="InterPro" id="IPR017941">
    <property type="entry name" value="Rieske_2Fe-2S"/>
</dbReference>
<dbReference type="Gene3D" id="2.102.10.10">
    <property type="entry name" value="Rieske [2Fe-2S] iron-sulphur domain"/>
    <property type="match status" value="1"/>
</dbReference>
<evidence type="ECO:0000256" key="1">
    <source>
        <dbReference type="ARBA" id="ARBA00001962"/>
    </source>
</evidence>
<evidence type="ECO:0000256" key="4">
    <source>
        <dbReference type="ARBA" id="ARBA00023002"/>
    </source>
</evidence>
<evidence type="ECO:0000256" key="5">
    <source>
        <dbReference type="ARBA" id="ARBA00023004"/>
    </source>
</evidence>
<keyword evidence="2" id="KW-0001">2Fe-2S</keyword>
<accession>A0A0E2D9Y8</accession>
<comment type="caution">
    <text evidence="8">The sequence shown here is derived from an EMBL/GenBank/DDBJ whole genome shotgun (WGS) entry which is preliminary data.</text>
</comment>
<dbReference type="Pfam" id="PF00848">
    <property type="entry name" value="Ring_hydroxyl_A"/>
    <property type="match status" value="1"/>
</dbReference>
<dbReference type="GO" id="GO:0016491">
    <property type="term" value="F:oxidoreductase activity"/>
    <property type="evidence" value="ECO:0007669"/>
    <property type="project" value="UniProtKB-KW"/>
</dbReference>
<evidence type="ECO:0000259" key="7">
    <source>
        <dbReference type="PROSITE" id="PS51296"/>
    </source>
</evidence>
<dbReference type="GO" id="GO:0005506">
    <property type="term" value="F:iron ion binding"/>
    <property type="evidence" value="ECO:0007669"/>
    <property type="project" value="InterPro"/>
</dbReference>
<dbReference type="AlphaFoldDB" id="A0A0E2D9Y8"/>
<keyword evidence="3" id="KW-0479">Metal-binding</keyword>
<evidence type="ECO:0000313" key="8">
    <source>
        <dbReference type="EMBL" id="EKR56900.1"/>
    </source>
</evidence>
<dbReference type="RefSeq" id="WP_000036621.1">
    <property type="nucleotide sequence ID" value="NZ_AHNR02000010.1"/>
</dbReference>
<proteinExistence type="predicted"/>
<evidence type="ECO:0000256" key="2">
    <source>
        <dbReference type="ARBA" id="ARBA00022714"/>
    </source>
</evidence>